<dbReference type="Proteomes" id="UP001154282">
    <property type="component" value="Unassembled WGS sequence"/>
</dbReference>
<sequence length="67" mass="8048">MMKKPTRWTWKLRRLEKWRRRYGWWRQRDGRDSSSASSRLDLQTLDVVDLAENDDASGVGVWGESQH</sequence>
<name>A0AAV0HJH3_9ROSI</name>
<gene>
    <name evidence="1" type="ORF">LITE_LOCUS4802</name>
</gene>
<dbReference type="AlphaFoldDB" id="A0AAV0HJH3"/>
<evidence type="ECO:0000313" key="1">
    <source>
        <dbReference type="EMBL" id="CAI0385461.1"/>
    </source>
</evidence>
<protein>
    <submittedName>
        <fullName evidence="1">Uncharacterized protein</fullName>
    </submittedName>
</protein>
<comment type="caution">
    <text evidence="1">The sequence shown here is derived from an EMBL/GenBank/DDBJ whole genome shotgun (WGS) entry which is preliminary data.</text>
</comment>
<reference evidence="1" key="1">
    <citation type="submission" date="2022-08" db="EMBL/GenBank/DDBJ databases">
        <authorList>
            <person name="Gutierrez-Valencia J."/>
        </authorList>
    </citation>
    <scope>NUCLEOTIDE SEQUENCE</scope>
</reference>
<keyword evidence="2" id="KW-1185">Reference proteome</keyword>
<proteinExistence type="predicted"/>
<dbReference type="EMBL" id="CAMGYJ010000002">
    <property type="protein sequence ID" value="CAI0385461.1"/>
    <property type="molecule type" value="Genomic_DNA"/>
</dbReference>
<organism evidence="1 2">
    <name type="scientific">Linum tenue</name>
    <dbReference type="NCBI Taxonomy" id="586396"/>
    <lineage>
        <taxon>Eukaryota</taxon>
        <taxon>Viridiplantae</taxon>
        <taxon>Streptophyta</taxon>
        <taxon>Embryophyta</taxon>
        <taxon>Tracheophyta</taxon>
        <taxon>Spermatophyta</taxon>
        <taxon>Magnoliopsida</taxon>
        <taxon>eudicotyledons</taxon>
        <taxon>Gunneridae</taxon>
        <taxon>Pentapetalae</taxon>
        <taxon>rosids</taxon>
        <taxon>fabids</taxon>
        <taxon>Malpighiales</taxon>
        <taxon>Linaceae</taxon>
        <taxon>Linum</taxon>
    </lineage>
</organism>
<evidence type="ECO:0000313" key="2">
    <source>
        <dbReference type="Proteomes" id="UP001154282"/>
    </source>
</evidence>
<accession>A0AAV0HJH3</accession>